<dbReference type="Gene3D" id="2.60.120.260">
    <property type="entry name" value="Galactose-binding domain-like"/>
    <property type="match status" value="1"/>
</dbReference>
<protein>
    <recommendedName>
        <fullName evidence="5">SGNH hydrolase-type esterase domain-containing protein</fullName>
    </recommendedName>
</protein>
<dbReference type="CDD" id="cd00229">
    <property type="entry name" value="SGNH_hydrolase"/>
    <property type="match status" value="1"/>
</dbReference>
<comment type="caution">
    <text evidence="3">The sequence shown here is derived from an EMBL/GenBank/DDBJ whole genome shotgun (WGS) entry which is preliminary data.</text>
</comment>
<feature type="domain" description="Carbohydrate esterase 2 N-terminal" evidence="2">
    <location>
        <begin position="289"/>
        <end position="364"/>
    </location>
</feature>
<organism evidence="3 4">
    <name type="scientific">Cohnella nanjingensis</name>
    <dbReference type="NCBI Taxonomy" id="1387779"/>
    <lineage>
        <taxon>Bacteria</taxon>
        <taxon>Bacillati</taxon>
        <taxon>Bacillota</taxon>
        <taxon>Bacilli</taxon>
        <taxon>Bacillales</taxon>
        <taxon>Paenibacillaceae</taxon>
        <taxon>Cohnella</taxon>
    </lineage>
</organism>
<proteinExistence type="predicted"/>
<evidence type="ECO:0000313" key="3">
    <source>
        <dbReference type="EMBL" id="MBB6671705.1"/>
    </source>
</evidence>
<evidence type="ECO:0000259" key="1">
    <source>
        <dbReference type="Pfam" id="PF13472"/>
    </source>
</evidence>
<dbReference type="Pfam" id="PF13472">
    <property type="entry name" value="Lipase_GDSL_2"/>
    <property type="match status" value="1"/>
</dbReference>
<dbReference type="Proteomes" id="UP000547209">
    <property type="component" value="Unassembled WGS sequence"/>
</dbReference>
<dbReference type="Pfam" id="PF17996">
    <property type="entry name" value="CE2_N"/>
    <property type="match status" value="1"/>
</dbReference>
<dbReference type="InterPro" id="IPR036514">
    <property type="entry name" value="SGNH_hydro_sf"/>
</dbReference>
<evidence type="ECO:0000313" key="4">
    <source>
        <dbReference type="Proteomes" id="UP000547209"/>
    </source>
</evidence>
<dbReference type="InterPro" id="IPR013830">
    <property type="entry name" value="SGNH_hydro"/>
</dbReference>
<evidence type="ECO:0008006" key="5">
    <source>
        <dbReference type="Google" id="ProtNLM"/>
    </source>
</evidence>
<feature type="domain" description="SGNH hydrolase-type esterase" evidence="1">
    <location>
        <begin position="69"/>
        <end position="232"/>
    </location>
</feature>
<gene>
    <name evidence="3" type="ORF">H7C19_13525</name>
</gene>
<sequence length="384" mass="41823">MEKRKIILLALGVAVAAGGGAAAFAKEYERIRSESQAAEAFVPAVVSEQKPLTLYQKLEQAQVVRYLIIGDEIGQSEGASQSTRTWMAQLNAKLIEGYGITPFVYKITTAGGTVFGGWMDYLTYNTPPKPPPIDLVFLSFGQNDQRAMSTGTFAAIYESLVRRLKADYPAAEIVPFIQNGMKDEEIPNVIQAISDHYGLIRVDMRASFAASGLPVTRLTKDGVHPNGKGYELYAEQIYGAIVAAEREDRPISVFRDDRLYPESASYRTARLNADWSEAEGFTPTAGAMTGRTPGSYVEATFEGTAFGVSIAAQDRGAVLDVFIDGKPKGTMNTYNPFPTTWPRLLAGDLSPGRHTVRFVISADQPVEESYAAIRGIIVPASREP</sequence>
<dbReference type="EMBL" id="JACJVP010000023">
    <property type="protein sequence ID" value="MBB6671705.1"/>
    <property type="molecule type" value="Genomic_DNA"/>
</dbReference>
<name>A0A7X0RQI3_9BACL</name>
<dbReference type="RefSeq" id="WP_185143181.1">
    <property type="nucleotide sequence ID" value="NZ_JACJVP010000023.1"/>
</dbReference>
<dbReference type="Gene3D" id="3.40.50.1110">
    <property type="entry name" value="SGNH hydrolase"/>
    <property type="match status" value="1"/>
</dbReference>
<dbReference type="InterPro" id="IPR040794">
    <property type="entry name" value="CE2_N"/>
</dbReference>
<evidence type="ECO:0000259" key="2">
    <source>
        <dbReference type="Pfam" id="PF17996"/>
    </source>
</evidence>
<dbReference type="AlphaFoldDB" id="A0A7X0RQI3"/>
<dbReference type="SUPFAM" id="SSF52266">
    <property type="entry name" value="SGNH hydrolase"/>
    <property type="match status" value="1"/>
</dbReference>
<accession>A0A7X0RQI3</accession>
<reference evidence="3 4" key="1">
    <citation type="submission" date="2020-08" db="EMBL/GenBank/DDBJ databases">
        <title>Cohnella phylogeny.</title>
        <authorList>
            <person name="Dunlap C."/>
        </authorList>
    </citation>
    <scope>NUCLEOTIDE SEQUENCE [LARGE SCALE GENOMIC DNA]</scope>
    <source>
        <strain evidence="3 4">DSM 28246</strain>
    </source>
</reference>
<keyword evidence="4" id="KW-1185">Reference proteome</keyword>